<protein>
    <recommendedName>
        <fullName evidence="3">Transposase</fullName>
    </recommendedName>
</protein>
<reference evidence="1 2" key="1">
    <citation type="submission" date="2019-08" db="EMBL/GenBank/DDBJ databases">
        <title>100 year-old enigma solved: identification of Planctomyces bekefii, the type genus and species of the phylum Planctomycetes.</title>
        <authorList>
            <person name="Svetlana D.N."/>
            <person name="Overmann J."/>
        </authorList>
    </citation>
    <scope>NUCLEOTIDE SEQUENCE [LARGE SCALE GENOMIC DNA]</scope>
    <source>
        <strain evidence="1">Phe10_nw2017</strain>
    </source>
</reference>
<dbReference type="EMBL" id="SRHE01000580">
    <property type="protein sequence ID" value="TWW08614.1"/>
    <property type="molecule type" value="Genomic_DNA"/>
</dbReference>
<sequence length="91" mass="10255">MKNNKVTEDQLLEIRDRVAKGESVADLAKEFGTSGRVIYYHIGKSGSKKTNALAQARLERENQALKIILAETMVELDKEKKLKLQNALKNI</sequence>
<dbReference type="Proteomes" id="UP000321083">
    <property type="component" value="Unassembled WGS sequence"/>
</dbReference>
<gene>
    <name evidence="1" type="ORF">E3A20_22560</name>
</gene>
<organism evidence="1 2">
    <name type="scientific">Planctomyces bekefii</name>
    <dbReference type="NCBI Taxonomy" id="1653850"/>
    <lineage>
        <taxon>Bacteria</taxon>
        <taxon>Pseudomonadati</taxon>
        <taxon>Planctomycetota</taxon>
        <taxon>Planctomycetia</taxon>
        <taxon>Planctomycetales</taxon>
        <taxon>Planctomycetaceae</taxon>
        <taxon>Planctomyces</taxon>
    </lineage>
</organism>
<reference evidence="1 2" key="2">
    <citation type="submission" date="2019-08" db="EMBL/GenBank/DDBJ databases">
        <authorList>
            <person name="Henke P."/>
        </authorList>
    </citation>
    <scope>NUCLEOTIDE SEQUENCE [LARGE SCALE GENOMIC DNA]</scope>
    <source>
        <strain evidence="1">Phe10_nw2017</strain>
    </source>
</reference>
<evidence type="ECO:0000313" key="1">
    <source>
        <dbReference type="EMBL" id="TWW08614.1"/>
    </source>
</evidence>
<keyword evidence="2" id="KW-1185">Reference proteome</keyword>
<proteinExistence type="predicted"/>
<dbReference type="AlphaFoldDB" id="A0A5C6M601"/>
<evidence type="ECO:0008006" key="3">
    <source>
        <dbReference type="Google" id="ProtNLM"/>
    </source>
</evidence>
<comment type="caution">
    <text evidence="1">The sequence shown here is derived from an EMBL/GenBank/DDBJ whole genome shotgun (WGS) entry which is preliminary data.</text>
</comment>
<accession>A0A5C6M601</accession>
<name>A0A5C6M601_9PLAN</name>
<evidence type="ECO:0000313" key="2">
    <source>
        <dbReference type="Proteomes" id="UP000321083"/>
    </source>
</evidence>